<dbReference type="Proteomes" id="UP000285970">
    <property type="component" value="Unassembled WGS sequence"/>
</dbReference>
<feature type="transmembrane region" description="Helical" evidence="6">
    <location>
        <begin position="110"/>
        <end position="130"/>
    </location>
</feature>
<feature type="transmembrane region" description="Helical" evidence="6">
    <location>
        <begin position="84"/>
        <end position="104"/>
    </location>
</feature>
<dbReference type="PANTHER" id="PTHR38459:SF1">
    <property type="entry name" value="PROPHAGE BACTOPRENOL-LINKED GLUCOSE TRANSLOCASE HOMOLOG"/>
    <property type="match status" value="1"/>
</dbReference>
<dbReference type="OrthoDB" id="2082501at2"/>
<dbReference type="AlphaFoldDB" id="A0A443JP70"/>
<keyword evidence="4 6" id="KW-1133">Transmembrane helix</keyword>
<evidence type="ECO:0000256" key="1">
    <source>
        <dbReference type="ARBA" id="ARBA00004141"/>
    </source>
</evidence>
<gene>
    <name evidence="8" type="ORF">D8Y23_02760</name>
</gene>
<dbReference type="Pfam" id="PF04138">
    <property type="entry name" value="GtrA_DPMS_TM"/>
    <property type="match status" value="1"/>
</dbReference>
<comment type="caution">
    <text evidence="8">The sequence shown here is derived from an EMBL/GenBank/DDBJ whole genome shotgun (WGS) entry which is preliminary data.</text>
</comment>
<dbReference type="GO" id="GO:0000271">
    <property type="term" value="P:polysaccharide biosynthetic process"/>
    <property type="evidence" value="ECO:0007669"/>
    <property type="project" value="InterPro"/>
</dbReference>
<evidence type="ECO:0000259" key="7">
    <source>
        <dbReference type="Pfam" id="PF04138"/>
    </source>
</evidence>
<sequence length="146" mass="15755">MPSEPSTSHPRGLGVLWSSSLVRYLVMGGLSFAFDFGLLWALHDLAGVPLAVATPTAFLASFVVTYTLQRLFAFRASDAVAPSVVRYTLLVIANTLLTTGIVALSDEAGWSWMVGKVIAVAITTVGNYFAYRYWVFARPKGAPSHV</sequence>
<dbReference type="RefSeq" id="WP_128216641.1">
    <property type="nucleotide sequence ID" value="NZ_RBZY01000006.1"/>
</dbReference>
<dbReference type="EMBL" id="RBZY01000006">
    <property type="protein sequence ID" value="RWR22269.1"/>
    <property type="molecule type" value="Genomic_DNA"/>
</dbReference>
<feature type="transmembrane region" description="Helical" evidence="6">
    <location>
        <begin position="48"/>
        <end position="72"/>
    </location>
</feature>
<evidence type="ECO:0000256" key="3">
    <source>
        <dbReference type="ARBA" id="ARBA00022692"/>
    </source>
</evidence>
<keyword evidence="5 6" id="KW-0472">Membrane</keyword>
<reference evidence="8 9" key="1">
    <citation type="journal article" date="2018" name="Front. Microbiol.">
        <title>Novel Insights Into Bacterial Dimethylsulfoniopropionate Catabolism in the East China Sea.</title>
        <authorList>
            <person name="Liu J."/>
            <person name="Liu J."/>
            <person name="Zhang S.H."/>
            <person name="Liang J."/>
            <person name="Lin H."/>
            <person name="Song D."/>
            <person name="Yang G.P."/>
            <person name="Todd J.D."/>
            <person name="Zhang X.H."/>
        </authorList>
    </citation>
    <scope>NUCLEOTIDE SEQUENCE [LARGE SCALE GENOMIC DNA]</scope>
    <source>
        <strain evidence="8 9">ZYFD042</strain>
    </source>
</reference>
<accession>A0A443JP70</accession>
<name>A0A443JP70_9MICO</name>
<dbReference type="GO" id="GO:0005886">
    <property type="term" value="C:plasma membrane"/>
    <property type="evidence" value="ECO:0007669"/>
    <property type="project" value="TreeGrafter"/>
</dbReference>
<evidence type="ECO:0000256" key="2">
    <source>
        <dbReference type="ARBA" id="ARBA00009399"/>
    </source>
</evidence>
<evidence type="ECO:0000256" key="4">
    <source>
        <dbReference type="ARBA" id="ARBA00022989"/>
    </source>
</evidence>
<evidence type="ECO:0000313" key="8">
    <source>
        <dbReference type="EMBL" id="RWR22269.1"/>
    </source>
</evidence>
<keyword evidence="3 6" id="KW-0812">Transmembrane</keyword>
<evidence type="ECO:0000256" key="6">
    <source>
        <dbReference type="SAM" id="Phobius"/>
    </source>
</evidence>
<comment type="subcellular location">
    <subcellularLocation>
        <location evidence="1">Membrane</location>
        <topology evidence="1">Multi-pass membrane protein</topology>
    </subcellularLocation>
</comment>
<proteinExistence type="inferred from homology"/>
<dbReference type="InterPro" id="IPR051401">
    <property type="entry name" value="GtrA_CellWall_Glycosyl"/>
</dbReference>
<evidence type="ECO:0000313" key="9">
    <source>
        <dbReference type="Proteomes" id="UP000285970"/>
    </source>
</evidence>
<evidence type="ECO:0000256" key="5">
    <source>
        <dbReference type="ARBA" id="ARBA00023136"/>
    </source>
</evidence>
<feature type="domain" description="GtrA/DPMS transmembrane" evidence="7">
    <location>
        <begin position="23"/>
        <end position="136"/>
    </location>
</feature>
<dbReference type="InterPro" id="IPR007267">
    <property type="entry name" value="GtrA_DPMS_TM"/>
</dbReference>
<feature type="transmembrane region" description="Helical" evidence="6">
    <location>
        <begin position="21"/>
        <end position="42"/>
    </location>
</feature>
<protein>
    <submittedName>
        <fullName evidence="8">GtrA family protein</fullName>
    </submittedName>
</protein>
<organism evidence="8 9">
    <name type="scientific">Microbacterium enclense</name>
    <dbReference type="NCBI Taxonomy" id="993073"/>
    <lineage>
        <taxon>Bacteria</taxon>
        <taxon>Bacillati</taxon>
        <taxon>Actinomycetota</taxon>
        <taxon>Actinomycetes</taxon>
        <taxon>Micrococcales</taxon>
        <taxon>Microbacteriaceae</taxon>
        <taxon>Microbacterium</taxon>
    </lineage>
</organism>
<comment type="similarity">
    <text evidence="2">Belongs to the GtrA family.</text>
</comment>
<dbReference type="PANTHER" id="PTHR38459">
    <property type="entry name" value="PROPHAGE BACTOPRENOL-LINKED GLUCOSE TRANSLOCASE HOMOLOG"/>
    <property type="match status" value="1"/>
</dbReference>